<sequence length="45" mass="5055">MGHRSPFIVTLDPYERPPLSSRAMTFGVGLENAMPSLMACYRLKL</sequence>
<dbReference type="EMBL" id="AWUE01019240">
    <property type="protein sequence ID" value="OMO74864.1"/>
    <property type="molecule type" value="Genomic_DNA"/>
</dbReference>
<accession>A0A1R3HX63</accession>
<dbReference type="Proteomes" id="UP000187203">
    <property type="component" value="Unassembled WGS sequence"/>
</dbReference>
<keyword evidence="2" id="KW-1185">Reference proteome</keyword>
<name>A0A1R3HX63_9ROSI</name>
<proteinExistence type="predicted"/>
<gene>
    <name evidence="1" type="ORF">COLO4_26430</name>
</gene>
<comment type="caution">
    <text evidence="1">The sequence shown here is derived from an EMBL/GenBank/DDBJ whole genome shotgun (WGS) entry which is preliminary data.</text>
</comment>
<dbReference type="AlphaFoldDB" id="A0A1R3HX63"/>
<organism evidence="1 2">
    <name type="scientific">Corchorus olitorius</name>
    <dbReference type="NCBI Taxonomy" id="93759"/>
    <lineage>
        <taxon>Eukaryota</taxon>
        <taxon>Viridiplantae</taxon>
        <taxon>Streptophyta</taxon>
        <taxon>Embryophyta</taxon>
        <taxon>Tracheophyta</taxon>
        <taxon>Spermatophyta</taxon>
        <taxon>Magnoliopsida</taxon>
        <taxon>eudicotyledons</taxon>
        <taxon>Gunneridae</taxon>
        <taxon>Pentapetalae</taxon>
        <taxon>rosids</taxon>
        <taxon>malvids</taxon>
        <taxon>Malvales</taxon>
        <taxon>Malvaceae</taxon>
        <taxon>Grewioideae</taxon>
        <taxon>Apeibeae</taxon>
        <taxon>Corchorus</taxon>
    </lineage>
</organism>
<evidence type="ECO:0000313" key="1">
    <source>
        <dbReference type="EMBL" id="OMO74864.1"/>
    </source>
</evidence>
<evidence type="ECO:0000313" key="2">
    <source>
        <dbReference type="Proteomes" id="UP000187203"/>
    </source>
</evidence>
<protein>
    <submittedName>
        <fullName evidence="1">Uncharacterized protein</fullName>
    </submittedName>
</protein>
<reference evidence="2" key="1">
    <citation type="submission" date="2013-09" db="EMBL/GenBank/DDBJ databases">
        <title>Corchorus olitorius genome sequencing.</title>
        <authorList>
            <person name="Alam M."/>
            <person name="Haque M.S."/>
            <person name="Islam M.S."/>
            <person name="Emdad E.M."/>
            <person name="Islam M.M."/>
            <person name="Ahmed B."/>
            <person name="Halim A."/>
            <person name="Hossen Q.M.M."/>
            <person name="Hossain M.Z."/>
            <person name="Ahmed R."/>
            <person name="Khan M.M."/>
            <person name="Islam R."/>
            <person name="Rashid M.M."/>
            <person name="Khan S.A."/>
            <person name="Rahman M.S."/>
            <person name="Alam M."/>
            <person name="Yahiya A.S."/>
            <person name="Khan M.S."/>
            <person name="Azam M.S."/>
            <person name="Haque T."/>
            <person name="Lashkar M.Z.H."/>
            <person name="Akhand A.I."/>
            <person name="Morshed G."/>
            <person name="Roy S."/>
            <person name="Uddin K.S."/>
            <person name="Rabeya T."/>
            <person name="Hossain A.S."/>
            <person name="Chowdhury A."/>
            <person name="Snigdha A.R."/>
            <person name="Mortoza M.S."/>
            <person name="Matin S.A."/>
            <person name="Hoque S.M.E."/>
            <person name="Islam M.K."/>
            <person name="Roy D.K."/>
            <person name="Haider R."/>
            <person name="Moosa M.M."/>
            <person name="Elias S.M."/>
            <person name="Hasan A.M."/>
            <person name="Jahan S."/>
            <person name="Shafiuddin M."/>
            <person name="Mahmood N."/>
            <person name="Shommy N.S."/>
        </authorList>
    </citation>
    <scope>NUCLEOTIDE SEQUENCE [LARGE SCALE GENOMIC DNA]</scope>
    <source>
        <strain evidence="2">cv. O-4</strain>
    </source>
</reference>